<accession>A0A932I2N9</accession>
<reference evidence="2" key="1">
    <citation type="submission" date="2020-07" db="EMBL/GenBank/DDBJ databases">
        <title>Huge and variable diversity of episymbiotic CPR bacteria and DPANN archaea in groundwater ecosystems.</title>
        <authorList>
            <person name="He C.Y."/>
            <person name="Keren R."/>
            <person name="Whittaker M."/>
            <person name="Farag I.F."/>
            <person name="Doudna J."/>
            <person name="Cate J.H.D."/>
            <person name="Banfield J.F."/>
        </authorList>
    </citation>
    <scope>NUCLEOTIDE SEQUENCE</scope>
    <source>
        <strain evidence="2">NC_groundwater_763_Ag_S-0.2um_68_21</strain>
    </source>
</reference>
<dbReference type="AlphaFoldDB" id="A0A932I2N9"/>
<comment type="caution">
    <text evidence="2">The sequence shown here is derived from an EMBL/GenBank/DDBJ whole genome shotgun (WGS) entry which is preliminary data.</text>
</comment>
<proteinExistence type="predicted"/>
<sequence>MQASGQCKASSADELSRLKNEHHDLDEKIARLESVRFPTPEEEREIKELKKQKLSLKDRIECLAKT</sequence>
<gene>
    <name evidence="2" type="ORF">HYZ11_15385</name>
</gene>
<evidence type="ECO:0000313" key="2">
    <source>
        <dbReference type="EMBL" id="MBI3128988.1"/>
    </source>
</evidence>
<evidence type="ECO:0000313" key="3">
    <source>
        <dbReference type="Proteomes" id="UP000782312"/>
    </source>
</evidence>
<dbReference type="InterPro" id="IPR038444">
    <property type="entry name" value="DUF465_sf"/>
</dbReference>
<dbReference type="InterPro" id="IPR007420">
    <property type="entry name" value="DUF465"/>
</dbReference>
<feature type="region of interest" description="Disordered" evidence="1">
    <location>
        <begin position="1"/>
        <end position="23"/>
    </location>
</feature>
<organism evidence="2 3">
    <name type="scientific">Tectimicrobiota bacterium</name>
    <dbReference type="NCBI Taxonomy" id="2528274"/>
    <lineage>
        <taxon>Bacteria</taxon>
        <taxon>Pseudomonadati</taxon>
        <taxon>Nitrospinota/Tectimicrobiota group</taxon>
        <taxon>Candidatus Tectimicrobiota</taxon>
    </lineage>
</organism>
<dbReference type="Gene3D" id="6.10.280.50">
    <property type="match status" value="1"/>
</dbReference>
<dbReference type="EMBL" id="JACPUR010000037">
    <property type="protein sequence ID" value="MBI3128988.1"/>
    <property type="molecule type" value="Genomic_DNA"/>
</dbReference>
<protein>
    <submittedName>
        <fullName evidence="2">YdcH family protein</fullName>
    </submittedName>
</protein>
<evidence type="ECO:0000256" key="1">
    <source>
        <dbReference type="SAM" id="MobiDB-lite"/>
    </source>
</evidence>
<dbReference type="Pfam" id="PF04325">
    <property type="entry name" value="DUF465"/>
    <property type="match status" value="1"/>
</dbReference>
<name>A0A932I2N9_UNCTE</name>
<feature type="compositionally biased region" description="Basic and acidic residues" evidence="1">
    <location>
        <begin position="14"/>
        <end position="23"/>
    </location>
</feature>
<dbReference type="Proteomes" id="UP000782312">
    <property type="component" value="Unassembled WGS sequence"/>
</dbReference>